<dbReference type="EMBL" id="JBHUFV010000016">
    <property type="protein sequence ID" value="MFD1932033.1"/>
    <property type="molecule type" value="Genomic_DNA"/>
</dbReference>
<proteinExistence type="inferred from homology"/>
<sequence>MRGRTTWVVKRAAAEPLLPLTAFAAILLATTTLVSLAISISSVVDVGVRWSVTQADRARTSAEVTTWVKRESFAQADAAVRAQAAESFPRFAPRVVSVIKSGPYQGEDGERLLFGTRSDLETGAELLQGTWARPGAEPLQATLPQETAQRLGVSAGQELTVRRREADQPLTVLVTGVFATPDGLHPPADDALMVPGETFLARFADQVLGYWHVTPDLKNVATGDLAPLSAAAAGLPDRLKARPACADCTVREELSAYLAQLDRSALVGQSTMLVPVLQLLILAGYSLMLTARMLAEGRRMEMALLRARGAGMGGLVSLSMTEALLIALPSVVIAPFAAPHVLNGVSGLLWAQAGAVRVPAAPEPVTFAIAAAAALAGAALLAASAARSARRTYVEEQAARGRGDRGGVLARAGGDIALLVVAGLAVWQLTRYGSPVTATAGGGLGIDPMLVTGPALALLSGGMLGMRLVPWTSGLVARLTSRRATLAPALGAWQVSRRPLRYVGPALLLTMAVAIGVLSITTTTTWESSQRDQAGHRVGADLRISPATGPGEVGGLGAGRVYASLPGVSAVSPAVRDSVSIGSGSAELLALDADRLDTVMNLREDLSAVSLAAMAEGLTAGRPTLRAVPVPGTPSELAVIVRTRAPAPLKAELLISDAEGVRWRLDLADRAAAGERALVADLAALAGRAGRIAYPLAVRGLTFGETPAPVVVAALRAGGHDVQPPGDLAWAGFEQVGRFQGSGVGDGGVKEVTTGQGGLFGIDAVPERGKAVVLAVPPGTPSQRLFGGTVGGRATLPQPLPVVVTDELAAEEKLSVGMRLFLPFDATTSALIVVAVVDSLPGMTVGEPGVLVDLPTLADRNILTVNAPPRVTEWWAAAEDGDPGAATRALAAHPGWSARVLDRQSVFTELRDDPLAGGLQSALLIGFVAAVIFAGLGFAVNAAVAARERSAELGLLHALGVTFRQVLGLLAVEQTFLIGLGLAGGTLLAGGMAAVVVPHLVLSGQVTAVTPPVRLDIPWVQTAVLLAVIAAGLFAIVAALAGSLRRRGLAQARHIGEDA</sequence>
<organism evidence="9 10">
    <name type="scientific">Nonomuraea mangrovi</name>
    <dbReference type="NCBI Taxonomy" id="2316207"/>
    <lineage>
        <taxon>Bacteria</taxon>
        <taxon>Bacillati</taxon>
        <taxon>Actinomycetota</taxon>
        <taxon>Actinomycetes</taxon>
        <taxon>Streptosporangiales</taxon>
        <taxon>Streptosporangiaceae</taxon>
        <taxon>Nonomuraea</taxon>
    </lineage>
</organism>
<keyword evidence="2" id="KW-1003">Cell membrane</keyword>
<feature type="transmembrane region" description="Helical" evidence="7">
    <location>
        <begin position="408"/>
        <end position="429"/>
    </location>
</feature>
<name>A0ABW4SRD3_9ACTN</name>
<dbReference type="InterPro" id="IPR003838">
    <property type="entry name" value="ABC3_permease_C"/>
</dbReference>
<evidence type="ECO:0000256" key="7">
    <source>
        <dbReference type="SAM" id="Phobius"/>
    </source>
</evidence>
<evidence type="ECO:0000313" key="9">
    <source>
        <dbReference type="EMBL" id="MFD1932033.1"/>
    </source>
</evidence>
<feature type="transmembrane region" description="Helical" evidence="7">
    <location>
        <begin position="272"/>
        <end position="294"/>
    </location>
</feature>
<evidence type="ECO:0000259" key="8">
    <source>
        <dbReference type="Pfam" id="PF02687"/>
    </source>
</evidence>
<dbReference type="PANTHER" id="PTHR30572:SF4">
    <property type="entry name" value="ABC TRANSPORTER PERMEASE YTRF"/>
    <property type="match status" value="1"/>
</dbReference>
<evidence type="ECO:0000256" key="1">
    <source>
        <dbReference type="ARBA" id="ARBA00004651"/>
    </source>
</evidence>
<feature type="transmembrane region" description="Helical" evidence="7">
    <location>
        <begin position="922"/>
        <end position="945"/>
    </location>
</feature>
<dbReference type="Proteomes" id="UP001597368">
    <property type="component" value="Unassembled WGS sequence"/>
</dbReference>
<dbReference type="PANTHER" id="PTHR30572">
    <property type="entry name" value="MEMBRANE COMPONENT OF TRANSPORTER-RELATED"/>
    <property type="match status" value="1"/>
</dbReference>
<feature type="transmembrane region" description="Helical" evidence="7">
    <location>
        <begin position="1017"/>
        <end position="1041"/>
    </location>
</feature>
<evidence type="ECO:0000256" key="3">
    <source>
        <dbReference type="ARBA" id="ARBA00022692"/>
    </source>
</evidence>
<dbReference type="InterPro" id="IPR050250">
    <property type="entry name" value="Macrolide_Exporter_MacB"/>
</dbReference>
<reference evidence="10" key="1">
    <citation type="journal article" date="2019" name="Int. J. Syst. Evol. Microbiol.">
        <title>The Global Catalogue of Microorganisms (GCM) 10K type strain sequencing project: providing services to taxonomists for standard genome sequencing and annotation.</title>
        <authorList>
            <consortium name="The Broad Institute Genomics Platform"/>
            <consortium name="The Broad Institute Genome Sequencing Center for Infectious Disease"/>
            <person name="Wu L."/>
            <person name="Ma J."/>
        </authorList>
    </citation>
    <scope>NUCLEOTIDE SEQUENCE [LARGE SCALE GENOMIC DNA]</scope>
    <source>
        <strain evidence="10">ICMP 6774ER</strain>
    </source>
</reference>
<feature type="transmembrane region" description="Helical" evidence="7">
    <location>
        <begin position="365"/>
        <end position="387"/>
    </location>
</feature>
<feature type="domain" description="ABC3 transporter permease C-terminal" evidence="8">
    <location>
        <begin position="927"/>
        <end position="1040"/>
    </location>
</feature>
<comment type="similarity">
    <text evidence="6">Belongs to the ABC-4 integral membrane protein family.</text>
</comment>
<gene>
    <name evidence="9" type="ORF">ACFSKW_11165</name>
</gene>
<dbReference type="RefSeq" id="WP_379571926.1">
    <property type="nucleotide sequence ID" value="NZ_JBHUFV010000016.1"/>
</dbReference>
<keyword evidence="4 7" id="KW-1133">Transmembrane helix</keyword>
<evidence type="ECO:0000256" key="2">
    <source>
        <dbReference type="ARBA" id="ARBA00022475"/>
    </source>
</evidence>
<evidence type="ECO:0000256" key="6">
    <source>
        <dbReference type="ARBA" id="ARBA00038076"/>
    </source>
</evidence>
<feature type="transmembrane region" description="Helical" evidence="7">
    <location>
        <begin position="315"/>
        <end position="338"/>
    </location>
</feature>
<protein>
    <submittedName>
        <fullName evidence="9">FtsX-like permease family protein</fullName>
    </submittedName>
</protein>
<keyword evidence="10" id="KW-1185">Reference proteome</keyword>
<comment type="caution">
    <text evidence="9">The sequence shown here is derived from an EMBL/GenBank/DDBJ whole genome shotgun (WGS) entry which is preliminary data.</text>
</comment>
<evidence type="ECO:0000256" key="5">
    <source>
        <dbReference type="ARBA" id="ARBA00023136"/>
    </source>
</evidence>
<evidence type="ECO:0000256" key="4">
    <source>
        <dbReference type="ARBA" id="ARBA00022989"/>
    </source>
</evidence>
<keyword evidence="3 7" id="KW-0812">Transmembrane</keyword>
<feature type="domain" description="ABC3 transporter permease C-terminal" evidence="8">
    <location>
        <begin position="278"/>
        <end position="392"/>
    </location>
</feature>
<keyword evidence="5 7" id="KW-0472">Membrane</keyword>
<comment type="subcellular location">
    <subcellularLocation>
        <location evidence="1">Cell membrane</location>
        <topology evidence="1">Multi-pass membrane protein</topology>
    </subcellularLocation>
</comment>
<feature type="transmembrane region" description="Helical" evidence="7">
    <location>
        <begin position="966"/>
        <end position="997"/>
    </location>
</feature>
<feature type="transmembrane region" description="Helical" evidence="7">
    <location>
        <begin position="502"/>
        <end position="521"/>
    </location>
</feature>
<dbReference type="Pfam" id="PF02687">
    <property type="entry name" value="FtsX"/>
    <property type="match status" value="2"/>
</dbReference>
<evidence type="ECO:0000313" key="10">
    <source>
        <dbReference type="Proteomes" id="UP001597368"/>
    </source>
</evidence>
<feature type="transmembrane region" description="Helical" evidence="7">
    <location>
        <begin position="449"/>
        <end position="469"/>
    </location>
</feature>
<accession>A0ABW4SRD3</accession>